<organism evidence="1 2">
    <name type="scientific">Paenibacillus mesotrionivorans</name>
    <dbReference type="NCBI Taxonomy" id="3160968"/>
    <lineage>
        <taxon>Bacteria</taxon>
        <taxon>Bacillati</taxon>
        <taxon>Bacillota</taxon>
        <taxon>Bacilli</taxon>
        <taxon>Bacillales</taxon>
        <taxon>Paenibacillaceae</taxon>
        <taxon>Paenibacillus</taxon>
    </lineage>
</organism>
<evidence type="ECO:0000313" key="2">
    <source>
        <dbReference type="Proteomes" id="UP001631969"/>
    </source>
</evidence>
<comment type="caution">
    <text evidence="1">The sequence shown here is derived from an EMBL/GenBank/DDBJ whole genome shotgun (WGS) entry which is preliminary data.</text>
</comment>
<gene>
    <name evidence="1" type="primary">spoIIIAG</name>
    <name evidence="1" type="ORF">ACI1P1_18600</name>
</gene>
<dbReference type="EMBL" id="JBJURJ010000012">
    <property type="protein sequence ID" value="MFM9330313.1"/>
    <property type="molecule type" value="Genomic_DNA"/>
</dbReference>
<protein>
    <submittedName>
        <fullName evidence="1">Stage III sporulation protein AG</fullName>
    </submittedName>
</protein>
<accession>A0ACC7NZW1</accession>
<reference evidence="1" key="1">
    <citation type="submission" date="2024-12" db="EMBL/GenBank/DDBJ databases">
        <authorList>
            <person name="Wu N."/>
        </authorList>
    </citation>
    <scope>NUCLEOTIDE SEQUENCE</scope>
    <source>
        <strain evidence="1">P15</strain>
    </source>
</reference>
<evidence type="ECO:0000313" key="1">
    <source>
        <dbReference type="EMBL" id="MFM9330313.1"/>
    </source>
</evidence>
<proteinExistence type="predicted"/>
<keyword evidence="2" id="KW-1185">Reference proteome</keyword>
<sequence length="211" mass="22909">MASWLKKLEDMLSGGPGGGKRVKTFRWLLLIGLAGIALMILNSFSSFHIKEVLPIQSGSAPPDESKPAFGSGARMETSFRDYEQAYEAKLRDILTKIAGVGEVEVMVTIDSTEELQVEKNTKETQQSTNEKGANGETRFISETSRSADAVIMNQSGGNNPLVVKTTKPKIRGVVIVAKGAENATVKRLITEAVERGLEVPAHRISVVPRKQ</sequence>
<name>A0ACC7NZW1_9BACL</name>
<dbReference type="Proteomes" id="UP001631969">
    <property type="component" value="Unassembled WGS sequence"/>
</dbReference>